<dbReference type="GO" id="GO:0046872">
    <property type="term" value="F:metal ion binding"/>
    <property type="evidence" value="ECO:0007669"/>
    <property type="project" value="UniProtKB-KW"/>
</dbReference>
<dbReference type="PANTHER" id="PTHR43468">
    <property type="match status" value="1"/>
</dbReference>
<name>A0A2J6X403_9CHLR</name>
<dbReference type="Gene3D" id="3.20.20.105">
    <property type="entry name" value="Queuine tRNA-ribosyltransferase-like"/>
    <property type="match status" value="1"/>
</dbReference>
<proteinExistence type="predicted"/>
<dbReference type="InterPro" id="IPR036511">
    <property type="entry name" value="TGT-like_sf"/>
</dbReference>
<dbReference type="Proteomes" id="UP000243376">
    <property type="component" value="Unassembled WGS sequence"/>
</dbReference>
<dbReference type="GO" id="GO:0006400">
    <property type="term" value="P:tRNA modification"/>
    <property type="evidence" value="ECO:0007669"/>
    <property type="project" value="InterPro"/>
</dbReference>
<protein>
    <submittedName>
        <fullName evidence="3">tRNA-guanine transglycosylase</fullName>
    </submittedName>
</protein>
<dbReference type="AlphaFoldDB" id="A0A2J6X403"/>
<keyword evidence="1" id="KW-0479">Metal-binding</keyword>
<dbReference type="Pfam" id="PF01702">
    <property type="entry name" value="TGT"/>
    <property type="match status" value="1"/>
</dbReference>
<sequence length="372" mass="41246">MVKTLIVHHGQLELPVFLPDATFGTVRSVDSRDVAEAGITALVMNVFHLMQRPGSSTIHALGGLHRMAAWNGPIVTDSGGFQAYSLIRNNPKQGKISDQGLVFQPEGAERSFHLTPEKSIQLQLSYGADIVICLDDCTHVDDPPAEQRRSVERTVRWAQRCRAEFDRQLAQRRWSGPPPLIFAVVQGGGDLQLRAECAAALLEVGFDGFGFGGWPLDTQGNLLHEMLAFTRAQIPAHYPMHALGVGHPASVVACARMGYEMFDSALPTRDARQGRLLAFTTDPHHPGFRLAGEWFTYVYLADRKHIKADHPISPGCTCFTCRHYSLGYLHHLHKIGETLALRLATIHNLHFMAQLMALIRRERHEEDGNGAS</sequence>
<dbReference type="EMBL" id="PNIQ01000585">
    <property type="protein sequence ID" value="PMP81011.1"/>
    <property type="molecule type" value="Genomic_DNA"/>
</dbReference>
<comment type="caution">
    <text evidence="3">The sequence shown here is derived from an EMBL/GenBank/DDBJ whole genome shotgun (WGS) entry which is preliminary data.</text>
</comment>
<accession>A0A2J6X403</accession>
<feature type="domain" description="tRNA-guanine(15) transglycosylase-like" evidence="2">
    <location>
        <begin position="4"/>
        <end position="362"/>
    </location>
</feature>
<reference evidence="3 4" key="1">
    <citation type="submission" date="2018-01" db="EMBL/GenBank/DDBJ databases">
        <title>Metagenomic assembled genomes from two thermal pools in the Uzon Caldera, Kamchatka, Russia.</title>
        <authorList>
            <person name="Wilkins L."/>
            <person name="Ettinger C."/>
        </authorList>
    </citation>
    <scope>NUCLEOTIDE SEQUENCE [LARGE SCALE GENOMIC DNA]</scope>
    <source>
        <strain evidence="3">ZAV-02</strain>
    </source>
</reference>
<evidence type="ECO:0000313" key="4">
    <source>
        <dbReference type="Proteomes" id="UP000243376"/>
    </source>
</evidence>
<evidence type="ECO:0000313" key="3">
    <source>
        <dbReference type="EMBL" id="PMP81011.1"/>
    </source>
</evidence>
<dbReference type="SUPFAM" id="SSF51713">
    <property type="entry name" value="tRNA-guanine transglycosylase"/>
    <property type="match status" value="1"/>
</dbReference>
<dbReference type="NCBIfam" id="TIGR00449">
    <property type="entry name" value="tgt_general"/>
    <property type="match status" value="1"/>
</dbReference>
<evidence type="ECO:0000259" key="2">
    <source>
        <dbReference type="Pfam" id="PF01702"/>
    </source>
</evidence>
<evidence type="ECO:0000256" key="1">
    <source>
        <dbReference type="ARBA" id="ARBA00022723"/>
    </source>
</evidence>
<organism evidence="3 4">
    <name type="scientific">Chloroflexus aggregans</name>
    <dbReference type="NCBI Taxonomy" id="152260"/>
    <lineage>
        <taxon>Bacteria</taxon>
        <taxon>Bacillati</taxon>
        <taxon>Chloroflexota</taxon>
        <taxon>Chloroflexia</taxon>
        <taxon>Chloroflexales</taxon>
        <taxon>Chloroflexineae</taxon>
        <taxon>Chloroflexaceae</taxon>
        <taxon>Chloroflexus</taxon>
    </lineage>
</organism>
<gene>
    <name evidence="3" type="ORF">C0184_08810</name>
</gene>
<dbReference type="InterPro" id="IPR002616">
    <property type="entry name" value="tRNA_ribo_trans-like"/>
</dbReference>
<dbReference type="PANTHER" id="PTHR43468:SF1">
    <property type="entry name" value="TRNA-GUANOSINE(34) QUEUINE TRANSGLYCOSYLASE"/>
    <property type="match status" value="1"/>
</dbReference>